<dbReference type="SMART" id="SM00174">
    <property type="entry name" value="RHO"/>
    <property type="match status" value="1"/>
</dbReference>
<keyword evidence="5" id="KW-1185">Reference proteome</keyword>
<comment type="caution">
    <text evidence="4">The sequence shown here is derived from an EMBL/GenBank/DDBJ whole genome shotgun (WGS) entry which is preliminary data.</text>
</comment>
<dbReference type="SMART" id="SM00177">
    <property type="entry name" value="ARF"/>
    <property type="match status" value="1"/>
</dbReference>
<name>A0ABR2HVW8_9EUKA</name>
<dbReference type="PANTHER" id="PTHR47977">
    <property type="entry name" value="RAS-RELATED PROTEIN RAB"/>
    <property type="match status" value="1"/>
</dbReference>
<dbReference type="PROSITE" id="PS51421">
    <property type="entry name" value="RAS"/>
    <property type="match status" value="1"/>
</dbReference>
<dbReference type="CDD" id="cd00154">
    <property type="entry name" value="Rab"/>
    <property type="match status" value="1"/>
</dbReference>
<gene>
    <name evidence="4" type="ORF">M9Y10_016279</name>
</gene>
<sequence>MSLDIDDENEFKLVLLGQTSVGKTCIVNYFILGQFDQSATPTLGATYASSQIDVNGKPVSLQIWDTAGQERYKVLAPMYYRGSHAAILVYSISDPQSFYSEIDYWVNSLKEKTDGNVQLFLVGNKIDLRDNPDDSEVAQITEEEGQEKANSLGATFMETSAAKGIGIEELFNTVAKKCLENASKKNHEVKSKGDVDVENTNAEKKSSNCC</sequence>
<dbReference type="SUPFAM" id="SSF52540">
    <property type="entry name" value="P-loop containing nucleoside triphosphate hydrolases"/>
    <property type="match status" value="1"/>
</dbReference>
<evidence type="ECO:0000313" key="4">
    <source>
        <dbReference type="EMBL" id="KAK8853736.1"/>
    </source>
</evidence>
<dbReference type="Pfam" id="PF00071">
    <property type="entry name" value="Ras"/>
    <property type="match status" value="1"/>
</dbReference>
<proteinExistence type="predicted"/>
<reference evidence="4 5" key="1">
    <citation type="submission" date="2024-04" db="EMBL/GenBank/DDBJ databases">
        <title>Tritrichomonas musculus Genome.</title>
        <authorList>
            <person name="Alves-Ferreira E."/>
            <person name="Grigg M."/>
            <person name="Lorenzi H."/>
            <person name="Galac M."/>
        </authorList>
    </citation>
    <scope>NUCLEOTIDE SEQUENCE [LARGE SCALE GENOMIC DNA]</scope>
    <source>
        <strain evidence="4 5">EAF2021</strain>
    </source>
</reference>
<evidence type="ECO:0000256" key="1">
    <source>
        <dbReference type="ARBA" id="ARBA00022741"/>
    </source>
</evidence>
<organism evidence="4 5">
    <name type="scientific">Tritrichomonas musculus</name>
    <dbReference type="NCBI Taxonomy" id="1915356"/>
    <lineage>
        <taxon>Eukaryota</taxon>
        <taxon>Metamonada</taxon>
        <taxon>Parabasalia</taxon>
        <taxon>Tritrichomonadida</taxon>
        <taxon>Tritrichomonadidae</taxon>
        <taxon>Tritrichomonas</taxon>
    </lineage>
</organism>
<dbReference type="InterPro" id="IPR027417">
    <property type="entry name" value="P-loop_NTPase"/>
</dbReference>
<evidence type="ECO:0000256" key="3">
    <source>
        <dbReference type="SAM" id="MobiDB-lite"/>
    </source>
</evidence>
<evidence type="ECO:0000256" key="2">
    <source>
        <dbReference type="ARBA" id="ARBA00023134"/>
    </source>
</evidence>
<evidence type="ECO:0000313" key="5">
    <source>
        <dbReference type="Proteomes" id="UP001470230"/>
    </source>
</evidence>
<dbReference type="PRINTS" id="PR00449">
    <property type="entry name" value="RASTRNSFRMNG"/>
</dbReference>
<dbReference type="NCBIfam" id="TIGR00231">
    <property type="entry name" value="small_GTP"/>
    <property type="match status" value="1"/>
</dbReference>
<dbReference type="InterPro" id="IPR050227">
    <property type="entry name" value="Rab"/>
</dbReference>
<dbReference type="SMART" id="SM00175">
    <property type="entry name" value="RAB"/>
    <property type="match status" value="1"/>
</dbReference>
<dbReference type="SMART" id="SM00173">
    <property type="entry name" value="RAS"/>
    <property type="match status" value="1"/>
</dbReference>
<protein>
    <recommendedName>
        <fullName evidence="6">Small GTP-binding protein</fullName>
    </recommendedName>
</protein>
<feature type="region of interest" description="Disordered" evidence="3">
    <location>
        <begin position="185"/>
        <end position="210"/>
    </location>
</feature>
<dbReference type="Proteomes" id="UP001470230">
    <property type="component" value="Unassembled WGS sequence"/>
</dbReference>
<dbReference type="EMBL" id="JAPFFF010000021">
    <property type="protein sequence ID" value="KAK8853736.1"/>
    <property type="molecule type" value="Genomic_DNA"/>
</dbReference>
<evidence type="ECO:0008006" key="6">
    <source>
        <dbReference type="Google" id="ProtNLM"/>
    </source>
</evidence>
<dbReference type="PROSITE" id="PS51420">
    <property type="entry name" value="RHO"/>
    <property type="match status" value="1"/>
</dbReference>
<dbReference type="Gene3D" id="3.40.50.300">
    <property type="entry name" value="P-loop containing nucleotide triphosphate hydrolases"/>
    <property type="match status" value="1"/>
</dbReference>
<dbReference type="InterPro" id="IPR001806">
    <property type="entry name" value="Small_GTPase"/>
</dbReference>
<dbReference type="PROSITE" id="PS51419">
    <property type="entry name" value="RAB"/>
    <property type="match status" value="1"/>
</dbReference>
<keyword evidence="1" id="KW-0547">Nucleotide-binding</keyword>
<accession>A0ABR2HVW8</accession>
<dbReference type="InterPro" id="IPR005225">
    <property type="entry name" value="Small_GTP-bd"/>
</dbReference>
<keyword evidence="2" id="KW-0342">GTP-binding</keyword>